<feature type="transmembrane region" description="Helical" evidence="6">
    <location>
        <begin position="182"/>
        <end position="202"/>
    </location>
</feature>
<evidence type="ECO:0000256" key="4">
    <source>
        <dbReference type="ARBA" id="ARBA00022989"/>
    </source>
</evidence>
<evidence type="ECO:0000256" key="5">
    <source>
        <dbReference type="ARBA" id="ARBA00023136"/>
    </source>
</evidence>
<reference evidence="8 9" key="1">
    <citation type="submission" date="2016-05" db="EMBL/GenBank/DDBJ databases">
        <title>Comparative analysis of secretome profiles of manganese(II)-oxidizing ascomycete fungi.</title>
        <authorList>
            <consortium name="DOE Joint Genome Institute"/>
            <person name="Zeiner C.A."/>
            <person name="Purvine S.O."/>
            <person name="Zink E.M."/>
            <person name="Wu S."/>
            <person name="Pasa-Tolic L."/>
            <person name="Chaput D.L."/>
            <person name="Haridas S."/>
            <person name="Grigoriev I.V."/>
            <person name="Santelli C.M."/>
            <person name="Hansel C.M."/>
        </authorList>
    </citation>
    <scope>NUCLEOTIDE SEQUENCE [LARGE SCALE GENOMIC DNA]</scope>
    <source>
        <strain evidence="8 9">AP3s5-JAC2a</strain>
    </source>
</reference>
<feature type="transmembrane region" description="Helical" evidence="6">
    <location>
        <begin position="327"/>
        <end position="351"/>
    </location>
</feature>
<keyword evidence="4 6" id="KW-1133">Transmembrane helix</keyword>
<feature type="transmembrane region" description="Helical" evidence="6">
    <location>
        <begin position="294"/>
        <end position="315"/>
    </location>
</feature>
<dbReference type="GeneID" id="28757080"/>
<feature type="transmembrane region" description="Helical" evidence="6">
    <location>
        <begin position="149"/>
        <end position="176"/>
    </location>
</feature>
<dbReference type="InParanoid" id="A0A177C7R9"/>
<feature type="domain" description="Major facilitator superfamily (MFS) profile" evidence="7">
    <location>
        <begin position="27"/>
        <end position="442"/>
    </location>
</feature>
<evidence type="ECO:0000256" key="1">
    <source>
        <dbReference type="ARBA" id="ARBA00004141"/>
    </source>
</evidence>
<dbReference type="Pfam" id="PF07690">
    <property type="entry name" value="MFS_1"/>
    <property type="match status" value="1"/>
</dbReference>
<dbReference type="InterPro" id="IPR011701">
    <property type="entry name" value="MFS"/>
</dbReference>
<dbReference type="InterPro" id="IPR036259">
    <property type="entry name" value="MFS_trans_sf"/>
</dbReference>
<dbReference type="AlphaFoldDB" id="A0A177C7R9"/>
<dbReference type="EMBL" id="KV441554">
    <property type="protein sequence ID" value="OAG03693.1"/>
    <property type="molecule type" value="Genomic_DNA"/>
</dbReference>
<evidence type="ECO:0000256" key="6">
    <source>
        <dbReference type="SAM" id="Phobius"/>
    </source>
</evidence>
<gene>
    <name evidence="8" type="ORF">CC84DRAFT_1061912</name>
</gene>
<dbReference type="InterPro" id="IPR020846">
    <property type="entry name" value="MFS_dom"/>
</dbReference>
<evidence type="ECO:0000256" key="3">
    <source>
        <dbReference type="ARBA" id="ARBA00022692"/>
    </source>
</evidence>
<sequence>NGNRVGWDAEDDPENPKNWSFWTKWLQICLLIVPVFTSSFGFTVMAGPAAEIMGTLRVHNSQLVTFAITAYTLGQFFGQLIILPLHRKYGIRNVLLLHLVLFPTANICCALSQNAGMLISFRFLSGLTSTFSFLLGYEASIEMFDAYAMGLGGGILAISATIGTTVGLVSGSFLVARLGWQWAFWITAITSGGFGLPSVFLLRETSKKVLLTRKAIRLRKETFNQALYAEVATEKLTRLYQGVWDTYSQHLSKPSLVILYIHSATFQGSIHLIYTTLGYVFLQQYSLAGSHISVAATGIAVSITISAFLLSPFTASSSAWTIQTRALYAKVIGSLMMATLCEVSGFITYGWTAEYHIDKILPILSLSLIPLGGQVSVSCPSPYFRCTIFVVDLVSKEPTRYIAHDTIRLLFCAVLPLGGIPLYRSIGVGWGNTLLGLLNLFL</sequence>
<evidence type="ECO:0000313" key="9">
    <source>
        <dbReference type="Proteomes" id="UP000077069"/>
    </source>
</evidence>
<dbReference type="PROSITE" id="PS50850">
    <property type="entry name" value="MFS"/>
    <property type="match status" value="1"/>
</dbReference>
<dbReference type="GO" id="GO:0022857">
    <property type="term" value="F:transmembrane transporter activity"/>
    <property type="evidence" value="ECO:0007669"/>
    <property type="project" value="InterPro"/>
</dbReference>
<organism evidence="8 9">
    <name type="scientific">Paraphaeosphaeria sporulosa</name>
    <dbReference type="NCBI Taxonomy" id="1460663"/>
    <lineage>
        <taxon>Eukaryota</taxon>
        <taxon>Fungi</taxon>
        <taxon>Dikarya</taxon>
        <taxon>Ascomycota</taxon>
        <taxon>Pezizomycotina</taxon>
        <taxon>Dothideomycetes</taxon>
        <taxon>Pleosporomycetidae</taxon>
        <taxon>Pleosporales</taxon>
        <taxon>Massarineae</taxon>
        <taxon>Didymosphaeriaceae</taxon>
        <taxon>Paraphaeosphaeria</taxon>
    </lineage>
</organism>
<dbReference type="Gene3D" id="1.20.1250.20">
    <property type="entry name" value="MFS general substrate transporter like domains"/>
    <property type="match status" value="1"/>
</dbReference>
<comment type="subcellular location">
    <subcellularLocation>
        <location evidence="1">Membrane</location>
        <topology evidence="1">Multi-pass membrane protein</topology>
    </subcellularLocation>
</comment>
<keyword evidence="5 6" id="KW-0472">Membrane</keyword>
<evidence type="ECO:0000313" key="8">
    <source>
        <dbReference type="EMBL" id="OAG03693.1"/>
    </source>
</evidence>
<keyword evidence="9" id="KW-1185">Reference proteome</keyword>
<name>A0A177C7R9_9PLEO</name>
<dbReference type="PANTHER" id="PTHR23502">
    <property type="entry name" value="MAJOR FACILITATOR SUPERFAMILY"/>
    <property type="match status" value="1"/>
</dbReference>
<keyword evidence="3 6" id="KW-0812">Transmembrane</keyword>
<accession>A0A177C7R9</accession>
<evidence type="ECO:0000256" key="2">
    <source>
        <dbReference type="ARBA" id="ARBA00008335"/>
    </source>
</evidence>
<dbReference type="SUPFAM" id="SSF103473">
    <property type="entry name" value="MFS general substrate transporter"/>
    <property type="match status" value="1"/>
</dbReference>
<protein>
    <submittedName>
        <fullName evidence="8">MFS general substrate transporter</fullName>
    </submittedName>
</protein>
<evidence type="ECO:0000259" key="7">
    <source>
        <dbReference type="PROSITE" id="PS50850"/>
    </source>
</evidence>
<dbReference type="RefSeq" id="XP_018034058.1">
    <property type="nucleotide sequence ID" value="XM_018173594.1"/>
</dbReference>
<feature type="transmembrane region" description="Helical" evidence="6">
    <location>
        <begin position="25"/>
        <end position="50"/>
    </location>
</feature>
<feature type="transmembrane region" description="Helical" evidence="6">
    <location>
        <begin position="95"/>
        <end position="113"/>
    </location>
</feature>
<comment type="similarity">
    <text evidence="2">Belongs to the major facilitator superfamily.</text>
</comment>
<feature type="transmembrane region" description="Helical" evidence="6">
    <location>
        <begin position="62"/>
        <end position="83"/>
    </location>
</feature>
<proteinExistence type="inferred from homology"/>
<dbReference type="STRING" id="1460663.A0A177C7R9"/>
<feature type="non-terminal residue" evidence="8">
    <location>
        <position position="442"/>
    </location>
</feature>
<feature type="transmembrane region" description="Helical" evidence="6">
    <location>
        <begin position="119"/>
        <end position="137"/>
    </location>
</feature>
<dbReference type="PANTHER" id="PTHR23502:SF68">
    <property type="entry name" value="MULTIDRUG TRANSPORTER, PUTATIVE (AFU_ORTHOLOGUE AFUA_3G01120)-RELATED"/>
    <property type="match status" value="1"/>
</dbReference>
<feature type="transmembrane region" description="Helical" evidence="6">
    <location>
        <begin position="257"/>
        <end position="282"/>
    </location>
</feature>
<feature type="non-terminal residue" evidence="8">
    <location>
        <position position="1"/>
    </location>
</feature>
<dbReference type="Proteomes" id="UP000077069">
    <property type="component" value="Unassembled WGS sequence"/>
</dbReference>
<dbReference type="GO" id="GO:0016020">
    <property type="term" value="C:membrane"/>
    <property type="evidence" value="ECO:0007669"/>
    <property type="project" value="UniProtKB-SubCell"/>
</dbReference>